<sequence length="142" mass="15140">MHNCTWYQKIFSSGVQSPCAEGEPDFGDRLTASAALQLWEQQSVHKVGVGKTQPGAHPTLLLVHTSRHPCPAGRRFGAGLRGCRAAGLQGCRAPLTDTLTLTACCAFAGLHCPVVVADSCGDLSDLGKLIRRRTKSELEQNA</sequence>
<dbReference type="Proteomes" id="UP000314294">
    <property type="component" value="Unassembled WGS sequence"/>
</dbReference>
<evidence type="ECO:0000313" key="1">
    <source>
        <dbReference type="EMBL" id="TNN64459.1"/>
    </source>
</evidence>
<reference evidence="1 2" key="1">
    <citation type="submission" date="2019-03" db="EMBL/GenBank/DDBJ databases">
        <title>First draft genome of Liparis tanakae, snailfish: a comprehensive survey of snailfish specific genes.</title>
        <authorList>
            <person name="Kim W."/>
            <person name="Song I."/>
            <person name="Jeong J.-H."/>
            <person name="Kim D."/>
            <person name="Kim S."/>
            <person name="Ryu S."/>
            <person name="Song J.Y."/>
            <person name="Lee S.K."/>
        </authorList>
    </citation>
    <scope>NUCLEOTIDE SEQUENCE [LARGE SCALE GENOMIC DNA]</scope>
    <source>
        <tissue evidence="1">Muscle</tissue>
    </source>
</reference>
<keyword evidence="2" id="KW-1185">Reference proteome</keyword>
<dbReference type="AlphaFoldDB" id="A0A4Z2HF46"/>
<dbReference type="EMBL" id="SRLO01000252">
    <property type="protein sequence ID" value="TNN64459.1"/>
    <property type="molecule type" value="Genomic_DNA"/>
</dbReference>
<organism evidence="1 2">
    <name type="scientific">Liparis tanakae</name>
    <name type="common">Tanaka's snailfish</name>
    <dbReference type="NCBI Taxonomy" id="230148"/>
    <lineage>
        <taxon>Eukaryota</taxon>
        <taxon>Metazoa</taxon>
        <taxon>Chordata</taxon>
        <taxon>Craniata</taxon>
        <taxon>Vertebrata</taxon>
        <taxon>Euteleostomi</taxon>
        <taxon>Actinopterygii</taxon>
        <taxon>Neopterygii</taxon>
        <taxon>Teleostei</taxon>
        <taxon>Neoteleostei</taxon>
        <taxon>Acanthomorphata</taxon>
        <taxon>Eupercaria</taxon>
        <taxon>Perciformes</taxon>
        <taxon>Cottioidei</taxon>
        <taxon>Cottales</taxon>
        <taxon>Liparidae</taxon>
        <taxon>Liparis</taxon>
    </lineage>
</organism>
<gene>
    <name evidence="1" type="ORF">EYF80_025310</name>
</gene>
<evidence type="ECO:0000313" key="2">
    <source>
        <dbReference type="Proteomes" id="UP000314294"/>
    </source>
</evidence>
<comment type="caution">
    <text evidence="1">The sequence shown here is derived from an EMBL/GenBank/DDBJ whole genome shotgun (WGS) entry which is preliminary data.</text>
</comment>
<accession>A0A4Z2HF46</accession>
<proteinExistence type="predicted"/>
<protein>
    <submittedName>
        <fullName evidence="1">Uncharacterized protein</fullName>
    </submittedName>
</protein>
<name>A0A4Z2HF46_9TELE</name>